<dbReference type="EMBL" id="JAOALG010000002">
    <property type="protein sequence ID" value="MEQ5843601.1"/>
    <property type="molecule type" value="Genomic_DNA"/>
</dbReference>
<reference evidence="1" key="2">
    <citation type="submission" date="2022-09" db="EMBL/GenBank/DDBJ databases">
        <authorList>
            <person name="Fergusson C."/>
            <person name="Paulo B.S."/>
            <person name="Eustaquio A.S."/>
            <person name="Linington R."/>
        </authorList>
    </citation>
    <scope>NUCLEOTIDE SEQUENCE</scope>
    <source>
        <strain evidence="1">RL17-338-BIF-B</strain>
    </source>
</reference>
<dbReference type="EMBL" id="MTZV01000006">
    <property type="protein sequence ID" value="PCE24050.1"/>
    <property type="molecule type" value="Genomic_DNA"/>
</dbReference>
<dbReference type="Proteomes" id="UP001469089">
    <property type="component" value="Unassembled WGS sequence"/>
</dbReference>
<organism evidence="2 3">
    <name type="scientific">Paraburkholderia acidicola</name>
    <dbReference type="NCBI Taxonomy" id="1912599"/>
    <lineage>
        <taxon>Bacteria</taxon>
        <taxon>Pseudomonadati</taxon>
        <taxon>Pseudomonadota</taxon>
        <taxon>Betaproteobacteria</taxon>
        <taxon>Burkholderiales</taxon>
        <taxon>Burkholderiaceae</taxon>
        <taxon>Paraburkholderia</taxon>
    </lineage>
</organism>
<dbReference type="InterPro" id="IPR019658">
    <property type="entry name" value="DUF2515"/>
</dbReference>
<dbReference type="OrthoDB" id="143720at2"/>
<dbReference type="Proteomes" id="UP000218022">
    <property type="component" value="Unassembled WGS sequence"/>
</dbReference>
<name>A0A2A4EUF5_9BURK</name>
<evidence type="ECO:0000313" key="2">
    <source>
        <dbReference type="EMBL" id="PCE24050.1"/>
    </source>
</evidence>
<evidence type="ECO:0000313" key="4">
    <source>
        <dbReference type="Proteomes" id="UP001469089"/>
    </source>
</evidence>
<sequence>MADDSAVNSDEGTVYLKGGLLGESELNQTPDSCKDCTVTCEHQWSSSQMDNIAMEADDGVFLKDPVRRAKRTAGNYAQLFLDDEGTDKAGRFYWPGLAAFAAKEVVAGMELAVQFLSWDKVQSALAMARGSAMVTFYYLAKGNLWVFLEVTTWHLFYKKYGKELFEHCKSRRDVDTYDDVVKPIVKGLPWALGQNNALIDALRKRANPMIVIGPDLIRDGAALSEMKNCKVTTFLSNGFYLLELYETSTDDAAKQNLAYEAAWQFLLHEQTLHLQVMVYNHPEFQSAIDMNDFGRKPVIRAFSGAKDPAVFFNASAEITPDIAQQQLDHYDLTEDDIKVEMGDGKLYKTDDRMIYVKKILKKYHYLMTNAKYRPYMITQISTISGWKNA</sequence>
<evidence type="ECO:0000313" key="3">
    <source>
        <dbReference type="Proteomes" id="UP000218022"/>
    </source>
</evidence>
<dbReference type="RefSeq" id="WP_096725916.1">
    <property type="nucleotide sequence ID" value="NZ_JAOALG010000002.1"/>
</dbReference>
<keyword evidence="4" id="KW-1185">Reference proteome</keyword>
<accession>A0A2A4EUF5</accession>
<dbReference type="AlphaFoldDB" id="A0A2A4EUF5"/>
<proteinExistence type="predicted"/>
<evidence type="ECO:0000313" key="1">
    <source>
        <dbReference type="EMBL" id="MEQ5843601.1"/>
    </source>
</evidence>
<reference evidence="2 3" key="1">
    <citation type="submission" date="2017-01" db="EMBL/GenBank/DDBJ databases">
        <title>Whole-Genome Shotgun Sequencing of Two beta-Proteobacterial Species in Search of the Bulgecin Biosynthetic Cluster.</title>
        <authorList>
            <person name="Horsman M.E."/>
            <person name="Marous D.R."/>
            <person name="Li R."/>
            <person name="Oliver R.A."/>
            <person name="Byun B."/>
            <person name="Emrich S.J."/>
            <person name="Boggess B."/>
            <person name="Townsend C.A."/>
            <person name="Mobashery S."/>
        </authorList>
    </citation>
    <scope>NUCLEOTIDE SEQUENCE [LARGE SCALE GENOMIC DNA]</scope>
    <source>
        <strain evidence="2 3">ATCC 31363</strain>
    </source>
</reference>
<reference evidence="1 4" key="3">
    <citation type="journal article" date="2024" name="Chem. Sci.">
        <title>Discovery of a lagriamide polyketide by integrated genome mining, isotopic labeling, and untargeted metabolomics.</title>
        <authorList>
            <person name="Fergusson C.H."/>
            <person name="Saulog J."/>
            <person name="Paulo B.S."/>
            <person name="Wilson D.M."/>
            <person name="Liu D.Y."/>
            <person name="Morehouse N.J."/>
            <person name="Waterworth S."/>
            <person name="Barkei J."/>
            <person name="Gray C.A."/>
            <person name="Kwan J.C."/>
            <person name="Eustaquio A.S."/>
            <person name="Linington R.G."/>
        </authorList>
    </citation>
    <scope>NUCLEOTIDE SEQUENCE [LARGE SCALE GENOMIC DNA]</scope>
    <source>
        <strain evidence="1 4">RL17-338-BIF-B</strain>
    </source>
</reference>
<dbReference type="Pfam" id="PF10720">
    <property type="entry name" value="DUF2515"/>
    <property type="match status" value="1"/>
</dbReference>
<gene>
    <name evidence="2" type="ORF">BWP39_30675</name>
    <name evidence="1" type="ORF">N0A02_29510</name>
</gene>
<protein>
    <submittedName>
        <fullName evidence="2">Uncharacterized protein</fullName>
    </submittedName>
</protein>
<comment type="caution">
    <text evidence="2">The sequence shown here is derived from an EMBL/GenBank/DDBJ whole genome shotgun (WGS) entry which is preliminary data.</text>
</comment>